<keyword evidence="5" id="KW-0597">Phosphoprotein</keyword>
<dbReference type="Pfam" id="PF00989">
    <property type="entry name" value="PAS"/>
    <property type="match status" value="1"/>
</dbReference>
<feature type="transmembrane region" description="Helical" evidence="12">
    <location>
        <begin position="212"/>
        <end position="229"/>
    </location>
</feature>
<dbReference type="CDD" id="cd00130">
    <property type="entry name" value="PAS"/>
    <property type="match status" value="2"/>
</dbReference>
<organism evidence="16 17">
    <name type="scientific">Flavobacterium fluvii</name>
    <dbReference type="NCBI Taxonomy" id="468056"/>
    <lineage>
        <taxon>Bacteria</taxon>
        <taxon>Pseudomonadati</taxon>
        <taxon>Bacteroidota</taxon>
        <taxon>Flavobacteriia</taxon>
        <taxon>Flavobacteriales</taxon>
        <taxon>Flavobacteriaceae</taxon>
        <taxon>Flavobacterium</taxon>
    </lineage>
</organism>
<dbReference type="Pfam" id="PF02518">
    <property type="entry name" value="HATPase_c"/>
    <property type="match status" value="1"/>
</dbReference>
<evidence type="ECO:0000256" key="7">
    <source>
        <dbReference type="ARBA" id="ARBA00022692"/>
    </source>
</evidence>
<evidence type="ECO:0000256" key="11">
    <source>
        <dbReference type="SAM" id="Coils"/>
    </source>
</evidence>
<dbReference type="InterPro" id="IPR005467">
    <property type="entry name" value="His_kinase_dom"/>
</dbReference>
<feature type="transmembrane region" description="Helical" evidence="12">
    <location>
        <begin position="182"/>
        <end position="200"/>
    </location>
</feature>
<evidence type="ECO:0000256" key="6">
    <source>
        <dbReference type="ARBA" id="ARBA00022679"/>
    </source>
</evidence>
<dbReference type="InterPro" id="IPR007895">
    <property type="entry name" value="MASE1"/>
</dbReference>
<keyword evidence="10 12" id="KW-0472">Membrane</keyword>
<dbReference type="FunFam" id="3.30.565.10:FF:000006">
    <property type="entry name" value="Sensor histidine kinase WalK"/>
    <property type="match status" value="1"/>
</dbReference>
<dbReference type="SUPFAM" id="SSF55874">
    <property type="entry name" value="ATPase domain of HSP90 chaperone/DNA topoisomerase II/histidine kinase"/>
    <property type="match status" value="1"/>
</dbReference>
<evidence type="ECO:0000256" key="10">
    <source>
        <dbReference type="ARBA" id="ARBA00023136"/>
    </source>
</evidence>
<dbReference type="InterPro" id="IPR000014">
    <property type="entry name" value="PAS"/>
</dbReference>
<dbReference type="Proteomes" id="UP000184516">
    <property type="component" value="Unassembled WGS sequence"/>
</dbReference>
<dbReference type="SMART" id="SM00387">
    <property type="entry name" value="HATPase_c"/>
    <property type="match status" value="1"/>
</dbReference>
<evidence type="ECO:0000256" key="4">
    <source>
        <dbReference type="ARBA" id="ARBA00022475"/>
    </source>
</evidence>
<keyword evidence="17" id="KW-1185">Reference proteome</keyword>
<feature type="coiled-coil region" evidence="11">
    <location>
        <begin position="303"/>
        <end position="332"/>
    </location>
</feature>
<feature type="domain" description="PAC" evidence="15">
    <location>
        <begin position="656"/>
        <end position="708"/>
    </location>
</feature>
<dbReference type="Gene3D" id="1.10.287.130">
    <property type="match status" value="1"/>
</dbReference>
<feature type="transmembrane region" description="Helical" evidence="12">
    <location>
        <begin position="287"/>
        <end position="307"/>
    </location>
</feature>
<dbReference type="SMART" id="SM00091">
    <property type="entry name" value="PAS"/>
    <property type="match status" value="2"/>
</dbReference>
<evidence type="ECO:0000259" key="15">
    <source>
        <dbReference type="PROSITE" id="PS50113"/>
    </source>
</evidence>
<feature type="transmembrane region" description="Helical" evidence="12">
    <location>
        <begin position="105"/>
        <end position="126"/>
    </location>
</feature>
<dbReference type="PROSITE" id="PS50112">
    <property type="entry name" value="PAS"/>
    <property type="match status" value="2"/>
</dbReference>
<keyword evidence="4" id="KW-1003">Cell membrane</keyword>
<feature type="domain" description="PAC" evidence="15">
    <location>
        <begin position="787"/>
        <end position="839"/>
    </location>
</feature>
<dbReference type="PROSITE" id="PS50109">
    <property type="entry name" value="HIS_KIN"/>
    <property type="match status" value="1"/>
</dbReference>
<feature type="domain" description="Histidine kinase" evidence="13">
    <location>
        <begin position="857"/>
        <end position="1070"/>
    </location>
</feature>
<dbReference type="AlphaFoldDB" id="A0A1M5FMQ9"/>
<dbReference type="EC" id="2.7.13.3" evidence="3"/>
<dbReference type="InterPro" id="IPR036097">
    <property type="entry name" value="HisK_dim/P_sf"/>
</dbReference>
<keyword evidence="7 12" id="KW-0812">Transmembrane</keyword>
<dbReference type="SMART" id="SM00086">
    <property type="entry name" value="PAC"/>
    <property type="match status" value="2"/>
</dbReference>
<dbReference type="Pfam" id="PF05231">
    <property type="entry name" value="MASE1"/>
    <property type="match status" value="1"/>
</dbReference>
<dbReference type="InterPro" id="IPR003661">
    <property type="entry name" value="HisK_dim/P_dom"/>
</dbReference>
<dbReference type="Pfam" id="PF13426">
    <property type="entry name" value="PAS_9"/>
    <property type="match status" value="1"/>
</dbReference>
<dbReference type="InterPro" id="IPR036890">
    <property type="entry name" value="HATPase_C_sf"/>
</dbReference>
<keyword evidence="9 12" id="KW-1133">Transmembrane helix</keyword>
<dbReference type="SUPFAM" id="SSF55785">
    <property type="entry name" value="PYP-like sensor domain (PAS domain)"/>
    <property type="match status" value="3"/>
</dbReference>
<dbReference type="OrthoDB" id="9781208at2"/>
<feature type="domain" description="PAS" evidence="14">
    <location>
        <begin position="716"/>
        <end position="782"/>
    </location>
</feature>
<comment type="catalytic activity">
    <reaction evidence="1">
        <text>ATP + protein L-histidine = ADP + protein N-phospho-L-histidine.</text>
        <dbReference type="EC" id="2.7.13.3"/>
    </reaction>
</comment>
<name>A0A1M5FMQ9_9FLAO</name>
<feature type="transmembrane region" description="Helical" evidence="12">
    <location>
        <begin position="241"/>
        <end position="267"/>
    </location>
</feature>
<feature type="transmembrane region" description="Helical" evidence="12">
    <location>
        <begin position="69"/>
        <end position="85"/>
    </location>
</feature>
<keyword evidence="8" id="KW-0418">Kinase</keyword>
<evidence type="ECO:0000256" key="3">
    <source>
        <dbReference type="ARBA" id="ARBA00012438"/>
    </source>
</evidence>
<dbReference type="InterPro" id="IPR013656">
    <property type="entry name" value="PAS_4"/>
</dbReference>
<evidence type="ECO:0000256" key="5">
    <source>
        <dbReference type="ARBA" id="ARBA00022553"/>
    </source>
</evidence>
<dbReference type="NCBIfam" id="TIGR00229">
    <property type="entry name" value="sensory_box"/>
    <property type="match status" value="2"/>
</dbReference>
<keyword evidence="6" id="KW-0808">Transferase</keyword>
<evidence type="ECO:0000256" key="8">
    <source>
        <dbReference type="ARBA" id="ARBA00022777"/>
    </source>
</evidence>
<evidence type="ECO:0000256" key="12">
    <source>
        <dbReference type="SAM" id="Phobius"/>
    </source>
</evidence>
<dbReference type="SMART" id="SM00388">
    <property type="entry name" value="HisKA"/>
    <property type="match status" value="1"/>
</dbReference>
<feature type="domain" description="PAS" evidence="14">
    <location>
        <begin position="585"/>
        <end position="637"/>
    </location>
</feature>
<sequence>MDENKNNGDFYIPAFLNSTTRIVAFTTIMYFIIAKLSLYIFVTEIKILPFFPVMGFSIAAILLFGRKAILGVAIGSLLFSISLYQSDFQNATTFEEIIKPTILCIIRPIIAGLNAFLVSYLTQLWCKNKYPFDSEKNVLFFTIACLLGTFISVSLGFIPLAMTPYFTLDNCILIWNNMLRGNTLGSILFTPFVLSWLANTKELTGWSAAKKAEVFLLIISTLSLSLYIFESHANNESILYFLLIWAACRFGMKIITLITIIITIIAIYCTGHHMGGFIFSDWNKDFFMLQLFLFVNMVSILFLKAILDEKTNKRSELKISEQENNLKNAILQATIESPNGISISSLDTNLNYLSFNSTHARYMKKEYGTEIKIGKNHIEFITKENRKEEINSAYQSVLKGVPFFSEEKDDEGRYWKIHKSPIKNREGNIIGVITIVTNITELKLKETELKKNNLSLNERIKELNCLYTISEIFYDKSLPKFKKLEACINIIPKGMQFPEISYCRIQLKAKEFVSANYQKSEWFVRKSISVNGEECGSIEVGYFDEKNLKKEYSFLDEEVKLIEVISGIISKAIETKLSEEKLLKSEEKFRSIYENSLDIYFKKDIEGTILEIGPSVEKHLHQKQESMIGKNIRDYYYDIADVDRFYEIMLKEQQIIDYQERFITANGDSVYLSVNAKLVHNADGKPIYVEGTRRNISERILNEKHLLEATEKIKESEAKFRSIYENFEDVYYKTELDGIVIDLSPSFERNFNMKRSDVIGNSTSLLYYNPEDRETILGLLKRNGYVSDFDTRYIDGEGNILAISLNARTVRDSNGKPLYVEGTMRNINERSAMQEEMLAKNRTLEFQNTELEQFAYIASHDLQEPLITVIQCIEMLQEELGKKLDEDQKQYLEFIVGSTARMQILVKGLLDYSRIGKERKSNSVDCNEIVAHVLADMDVSLKESNAVVEYKNLPVIEGNPTEMRQLFQNLISNANKFRKKDLPPKIKIAATKEENNWLFSIEDNGIGIEEQDKDKIFVIFKRLNNRNKYQGTGIGLSHCKKIIEHHKGKIWVESKFNEGSKFKWTLPLEESL</sequence>
<feature type="domain" description="PAC" evidence="15">
    <location>
        <begin position="399"/>
        <end position="451"/>
    </location>
</feature>
<dbReference type="InterPro" id="IPR035965">
    <property type="entry name" value="PAS-like_dom_sf"/>
</dbReference>
<evidence type="ECO:0000313" key="17">
    <source>
        <dbReference type="Proteomes" id="UP000184516"/>
    </source>
</evidence>
<dbReference type="InterPro" id="IPR000700">
    <property type="entry name" value="PAS-assoc_C"/>
</dbReference>
<feature type="transmembrane region" description="Helical" evidence="12">
    <location>
        <begin position="138"/>
        <end position="162"/>
    </location>
</feature>
<evidence type="ECO:0000256" key="9">
    <source>
        <dbReference type="ARBA" id="ARBA00022989"/>
    </source>
</evidence>
<gene>
    <name evidence="16" type="ORF">SAMN05443549_101844</name>
</gene>
<dbReference type="GO" id="GO:0005886">
    <property type="term" value="C:plasma membrane"/>
    <property type="evidence" value="ECO:0007669"/>
    <property type="project" value="UniProtKB-SubCell"/>
</dbReference>
<reference evidence="17" key="1">
    <citation type="submission" date="2016-11" db="EMBL/GenBank/DDBJ databases">
        <authorList>
            <person name="Varghese N."/>
            <person name="Submissions S."/>
        </authorList>
    </citation>
    <scope>NUCLEOTIDE SEQUENCE [LARGE SCALE GENOMIC DNA]</scope>
    <source>
        <strain evidence="17">DSM 19978</strain>
    </source>
</reference>
<dbReference type="EMBL" id="FQWB01000001">
    <property type="protein sequence ID" value="SHF92442.1"/>
    <property type="molecule type" value="Genomic_DNA"/>
</dbReference>
<evidence type="ECO:0000259" key="14">
    <source>
        <dbReference type="PROSITE" id="PS50112"/>
    </source>
</evidence>
<proteinExistence type="predicted"/>
<dbReference type="InterPro" id="IPR004358">
    <property type="entry name" value="Sig_transdc_His_kin-like_C"/>
</dbReference>
<dbReference type="CDD" id="cd00082">
    <property type="entry name" value="HisKA"/>
    <property type="match status" value="1"/>
</dbReference>
<evidence type="ECO:0000256" key="1">
    <source>
        <dbReference type="ARBA" id="ARBA00000085"/>
    </source>
</evidence>
<feature type="coiled-coil region" evidence="11">
    <location>
        <begin position="439"/>
        <end position="466"/>
    </location>
</feature>
<keyword evidence="11" id="KW-0175">Coiled coil</keyword>
<dbReference type="Gene3D" id="3.30.450.20">
    <property type="entry name" value="PAS domain"/>
    <property type="match status" value="3"/>
</dbReference>
<dbReference type="PANTHER" id="PTHR43304:SF1">
    <property type="entry name" value="PAC DOMAIN-CONTAINING PROTEIN"/>
    <property type="match status" value="1"/>
</dbReference>
<dbReference type="PROSITE" id="PS50113">
    <property type="entry name" value="PAC"/>
    <property type="match status" value="3"/>
</dbReference>
<dbReference type="GO" id="GO:0000155">
    <property type="term" value="F:phosphorelay sensor kinase activity"/>
    <property type="evidence" value="ECO:0007669"/>
    <property type="project" value="InterPro"/>
</dbReference>
<dbReference type="InterPro" id="IPR003594">
    <property type="entry name" value="HATPase_dom"/>
</dbReference>
<accession>A0A1M5FMQ9</accession>
<dbReference type="PRINTS" id="PR00344">
    <property type="entry name" value="BCTRLSENSOR"/>
</dbReference>
<protein>
    <recommendedName>
        <fullName evidence="3">histidine kinase</fullName>
        <ecNumber evidence="3">2.7.13.3</ecNumber>
    </recommendedName>
</protein>
<dbReference type="Pfam" id="PF08448">
    <property type="entry name" value="PAS_4"/>
    <property type="match status" value="1"/>
</dbReference>
<dbReference type="SUPFAM" id="SSF47384">
    <property type="entry name" value="Homodimeric domain of signal transducing histidine kinase"/>
    <property type="match status" value="1"/>
</dbReference>
<dbReference type="GO" id="GO:0006355">
    <property type="term" value="P:regulation of DNA-templated transcription"/>
    <property type="evidence" value="ECO:0007669"/>
    <property type="project" value="InterPro"/>
</dbReference>
<dbReference type="STRING" id="468056.SAMN05443549_101844"/>
<dbReference type="InterPro" id="IPR013767">
    <property type="entry name" value="PAS_fold"/>
</dbReference>
<dbReference type="InterPro" id="IPR052162">
    <property type="entry name" value="Sensor_kinase/Photoreceptor"/>
</dbReference>
<evidence type="ECO:0000313" key="16">
    <source>
        <dbReference type="EMBL" id="SHF92442.1"/>
    </source>
</evidence>
<evidence type="ECO:0000259" key="13">
    <source>
        <dbReference type="PROSITE" id="PS50109"/>
    </source>
</evidence>
<dbReference type="PANTHER" id="PTHR43304">
    <property type="entry name" value="PHYTOCHROME-LIKE PROTEIN CPH1"/>
    <property type="match status" value="1"/>
</dbReference>
<dbReference type="Pfam" id="PF00512">
    <property type="entry name" value="HisKA"/>
    <property type="match status" value="1"/>
</dbReference>
<dbReference type="Gene3D" id="3.30.565.10">
    <property type="entry name" value="Histidine kinase-like ATPase, C-terminal domain"/>
    <property type="match status" value="1"/>
</dbReference>
<evidence type="ECO:0000256" key="2">
    <source>
        <dbReference type="ARBA" id="ARBA00004651"/>
    </source>
</evidence>
<dbReference type="RefSeq" id="WP_073368122.1">
    <property type="nucleotide sequence ID" value="NZ_FQWB01000001.1"/>
</dbReference>
<dbReference type="InterPro" id="IPR001610">
    <property type="entry name" value="PAC"/>
</dbReference>
<feature type="transmembrane region" description="Helical" evidence="12">
    <location>
        <begin position="21"/>
        <end position="41"/>
    </location>
</feature>
<comment type="subcellular location">
    <subcellularLocation>
        <location evidence="2">Cell membrane</location>
        <topology evidence="2">Multi-pass membrane protein</topology>
    </subcellularLocation>
</comment>